<dbReference type="GeneID" id="8296965"/>
<sequence length="119" mass="13792">MRKKIFILHFPLNITSLKKEKLFYFSSSETTLSFLFFSFYNNNLIAMSQGTLFATQQIRSLAPKALIKHFNLDVKVSDKDAVYEKNFPLNKIPAFVGPKGFKLTEVIAISLYCMYLFLF</sequence>
<keyword evidence="2" id="KW-0251">Elongation factor</keyword>
<dbReference type="OrthoDB" id="249703at2759"/>
<dbReference type="VEuPathDB" id="FungiDB:CTRG_02262"/>
<dbReference type="eggNOG" id="KOG0867">
    <property type="taxonomic scope" value="Eukaryota"/>
</dbReference>
<dbReference type="Pfam" id="PF02798">
    <property type="entry name" value="GST_N"/>
    <property type="match status" value="1"/>
</dbReference>
<dbReference type="AlphaFoldDB" id="C5M9V0"/>
<keyword evidence="2" id="KW-0648">Protein biosynthesis</keyword>
<dbReference type="STRING" id="294747.C5M9V0"/>
<dbReference type="KEGG" id="ctp:CTRG_02262"/>
<dbReference type="Proteomes" id="UP000002037">
    <property type="component" value="Unassembled WGS sequence"/>
</dbReference>
<evidence type="ECO:0000259" key="1">
    <source>
        <dbReference type="Pfam" id="PF02798"/>
    </source>
</evidence>
<proteinExistence type="predicted"/>
<dbReference type="Gene3D" id="3.40.30.10">
    <property type="entry name" value="Glutaredoxin"/>
    <property type="match status" value="1"/>
</dbReference>
<gene>
    <name evidence="2" type="ORF">CTRG_02262</name>
</gene>
<keyword evidence="3" id="KW-1185">Reference proteome</keyword>
<evidence type="ECO:0000313" key="3">
    <source>
        <dbReference type="Proteomes" id="UP000002037"/>
    </source>
</evidence>
<evidence type="ECO:0000313" key="2">
    <source>
        <dbReference type="EMBL" id="EER33444.1"/>
    </source>
</evidence>
<feature type="domain" description="GST N-terminal" evidence="1">
    <location>
        <begin position="49"/>
        <end position="112"/>
    </location>
</feature>
<protein>
    <submittedName>
        <fullName evidence="2">Elongation factor 1-gamma 1</fullName>
    </submittedName>
</protein>
<dbReference type="SUPFAM" id="SSF52833">
    <property type="entry name" value="Thioredoxin-like"/>
    <property type="match status" value="1"/>
</dbReference>
<reference evidence="2 3" key="1">
    <citation type="journal article" date="2009" name="Nature">
        <title>Evolution of pathogenicity and sexual reproduction in eight Candida genomes.</title>
        <authorList>
            <person name="Butler G."/>
            <person name="Rasmussen M.D."/>
            <person name="Lin M.F."/>
            <person name="Santos M.A."/>
            <person name="Sakthikumar S."/>
            <person name="Munro C.A."/>
            <person name="Rheinbay E."/>
            <person name="Grabherr M."/>
            <person name="Forche A."/>
            <person name="Reedy J.L."/>
            <person name="Agrafioti I."/>
            <person name="Arnaud M.B."/>
            <person name="Bates S."/>
            <person name="Brown A.J."/>
            <person name="Brunke S."/>
            <person name="Costanzo M.C."/>
            <person name="Fitzpatrick D.A."/>
            <person name="de Groot P.W."/>
            <person name="Harris D."/>
            <person name="Hoyer L.L."/>
            <person name="Hube B."/>
            <person name="Klis F.M."/>
            <person name="Kodira C."/>
            <person name="Lennard N."/>
            <person name="Logue M.E."/>
            <person name="Martin R."/>
            <person name="Neiman A.M."/>
            <person name="Nikolaou E."/>
            <person name="Quail M.A."/>
            <person name="Quinn J."/>
            <person name="Santos M.C."/>
            <person name="Schmitzberger F.F."/>
            <person name="Sherlock G."/>
            <person name="Shah P."/>
            <person name="Silverstein K.A."/>
            <person name="Skrzypek M.S."/>
            <person name="Soll D."/>
            <person name="Staggs R."/>
            <person name="Stansfield I."/>
            <person name="Stumpf M.P."/>
            <person name="Sudbery P.E."/>
            <person name="Srikantha T."/>
            <person name="Zeng Q."/>
            <person name="Berman J."/>
            <person name="Berriman M."/>
            <person name="Heitman J."/>
            <person name="Gow N.A."/>
            <person name="Lorenz M.C."/>
            <person name="Birren B.W."/>
            <person name="Kellis M."/>
            <person name="Cuomo C.A."/>
        </authorList>
    </citation>
    <scope>NUCLEOTIDE SEQUENCE [LARGE SCALE GENOMIC DNA]</scope>
    <source>
        <strain evidence="3">ATCC MYA-3404 / T1</strain>
    </source>
</reference>
<dbReference type="RefSeq" id="XP_002547965.1">
    <property type="nucleotide sequence ID" value="XM_002547919.1"/>
</dbReference>
<name>C5M9V0_CANTT</name>
<dbReference type="GO" id="GO:0003746">
    <property type="term" value="F:translation elongation factor activity"/>
    <property type="evidence" value="ECO:0007669"/>
    <property type="project" value="UniProtKB-KW"/>
</dbReference>
<dbReference type="HOGENOM" id="CLU_2061197_0_0_1"/>
<dbReference type="InterPro" id="IPR004045">
    <property type="entry name" value="Glutathione_S-Trfase_N"/>
</dbReference>
<dbReference type="EMBL" id="GG692397">
    <property type="protein sequence ID" value="EER33444.1"/>
    <property type="molecule type" value="Genomic_DNA"/>
</dbReference>
<organism evidence="2 3">
    <name type="scientific">Candida tropicalis (strain ATCC MYA-3404 / T1)</name>
    <name type="common">Yeast</name>
    <dbReference type="NCBI Taxonomy" id="294747"/>
    <lineage>
        <taxon>Eukaryota</taxon>
        <taxon>Fungi</taxon>
        <taxon>Dikarya</taxon>
        <taxon>Ascomycota</taxon>
        <taxon>Saccharomycotina</taxon>
        <taxon>Pichiomycetes</taxon>
        <taxon>Debaryomycetaceae</taxon>
        <taxon>Candida/Lodderomyces clade</taxon>
        <taxon>Candida</taxon>
    </lineage>
</organism>
<dbReference type="FunFam" id="3.40.30.10:FF:000142">
    <property type="entry name" value="Elongation factor 1 gamma"/>
    <property type="match status" value="1"/>
</dbReference>
<accession>C5M9V0</accession>
<dbReference type="InterPro" id="IPR036249">
    <property type="entry name" value="Thioredoxin-like_sf"/>
</dbReference>